<gene>
    <name evidence="2" type="ORF">PSTT_15741</name>
</gene>
<evidence type="ECO:0000313" key="2">
    <source>
        <dbReference type="EMBL" id="POV96283.1"/>
    </source>
</evidence>
<keyword evidence="3" id="KW-1185">Reference proteome</keyword>
<name>A0A2S4UG43_9BASI</name>
<evidence type="ECO:0000256" key="1">
    <source>
        <dbReference type="SAM" id="MobiDB-lite"/>
    </source>
</evidence>
<protein>
    <submittedName>
        <fullName evidence="2">Uncharacterized protein</fullName>
    </submittedName>
</protein>
<dbReference type="AlphaFoldDB" id="A0A2S4UG43"/>
<accession>A0A2S4UG43</accession>
<sequence>MQWIACWILEQTLPHHSLLKSNQSTDTPPVSLLKNLISNQASDKHDGKIKLDKSTLAPLFQLMENEAAQKRQLQTIVEEMAHLRQRIQTIKAGQLMRAKPTPVPSYTSRAAKSKGVPLPPTKAEMVSIQPGLTIIHTKTGTNPLKGEPAEKIVQKTNEILEKLNAEVRGVRVSPIAFIQSISSSWSDSAGIQVITISNSIWTSTSLLILLQT</sequence>
<dbReference type="VEuPathDB" id="FungiDB:PSTT_15741"/>
<dbReference type="Proteomes" id="UP000239156">
    <property type="component" value="Unassembled WGS sequence"/>
</dbReference>
<reference evidence="2" key="1">
    <citation type="submission" date="2017-12" db="EMBL/GenBank/DDBJ databases">
        <title>Gene loss provides genomic basis for host adaptation in cereal stripe rust fungi.</title>
        <authorList>
            <person name="Xia C."/>
        </authorList>
    </citation>
    <scope>NUCLEOTIDE SEQUENCE [LARGE SCALE GENOMIC DNA]</scope>
    <source>
        <strain evidence="2">93-210</strain>
    </source>
</reference>
<evidence type="ECO:0000313" key="3">
    <source>
        <dbReference type="Proteomes" id="UP000239156"/>
    </source>
</evidence>
<feature type="region of interest" description="Disordered" evidence="1">
    <location>
        <begin position="98"/>
        <end position="120"/>
    </location>
</feature>
<proteinExistence type="predicted"/>
<comment type="caution">
    <text evidence="2">The sequence shown here is derived from an EMBL/GenBank/DDBJ whole genome shotgun (WGS) entry which is preliminary data.</text>
</comment>
<organism evidence="2 3">
    <name type="scientific">Puccinia striiformis</name>
    <dbReference type="NCBI Taxonomy" id="27350"/>
    <lineage>
        <taxon>Eukaryota</taxon>
        <taxon>Fungi</taxon>
        <taxon>Dikarya</taxon>
        <taxon>Basidiomycota</taxon>
        <taxon>Pucciniomycotina</taxon>
        <taxon>Pucciniomycetes</taxon>
        <taxon>Pucciniales</taxon>
        <taxon>Pucciniaceae</taxon>
        <taxon>Puccinia</taxon>
    </lineage>
</organism>
<dbReference type="EMBL" id="PKSL01000303">
    <property type="protein sequence ID" value="POV96283.1"/>
    <property type="molecule type" value="Genomic_DNA"/>
</dbReference>